<dbReference type="SUPFAM" id="SSF64356">
    <property type="entry name" value="SNARE-like"/>
    <property type="match status" value="1"/>
</dbReference>
<dbReference type="Pfam" id="PF13774">
    <property type="entry name" value="Longin"/>
    <property type="match status" value="1"/>
</dbReference>
<dbReference type="PROSITE" id="PS50859">
    <property type="entry name" value="LONGIN"/>
    <property type="match status" value="1"/>
</dbReference>
<dbReference type="Gene3D" id="3.30.450.50">
    <property type="entry name" value="Longin domain"/>
    <property type="match status" value="1"/>
</dbReference>
<dbReference type="EMBL" id="MPUH01000643">
    <property type="protein sequence ID" value="OMJ76226.1"/>
    <property type="molecule type" value="Genomic_DNA"/>
</dbReference>
<accession>A0A1R2BHH5</accession>
<feature type="transmembrane region" description="Helical" evidence="9">
    <location>
        <begin position="192"/>
        <end position="214"/>
    </location>
</feature>
<dbReference type="Proteomes" id="UP000187209">
    <property type="component" value="Unassembled WGS sequence"/>
</dbReference>
<dbReference type="PRINTS" id="PR00219">
    <property type="entry name" value="SYNAPTOBREVN"/>
</dbReference>
<evidence type="ECO:0000256" key="6">
    <source>
        <dbReference type="ARBA" id="ARBA00023136"/>
    </source>
</evidence>
<feature type="domain" description="Longin" evidence="10">
    <location>
        <begin position="4"/>
        <end position="114"/>
    </location>
</feature>
<dbReference type="CDD" id="cd14824">
    <property type="entry name" value="Longin"/>
    <property type="match status" value="1"/>
</dbReference>
<evidence type="ECO:0000259" key="10">
    <source>
        <dbReference type="PROSITE" id="PS50859"/>
    </source>
</evidence>
<keyword evidence="3 9" id="KW-0812">Transmembrane</keyword>
<reference evidence="12 13" key="1">
    <citation type="submission" date="2016-11" db="EMBL/GenBank/DDBJ databases">
        <title>The macronuclear genome of Stentor coeruleus: a giant cell with tiny introns.</title>
        <authorList>
            <person name="Slabodnick M."/>
            <person name="Ruby J.G."/>
            <person name="Reiff S.B."/>
            <person name="Swart E.C."/>
            <person name="Gosai S."/>
            <person name="Prabakaran S."/>
            <person name="Witkowska E."/>
            <person name="Larue G.E."/>
            <person name="Fisher S."/>
            <person name="Freeman R.M."/>
            <person name="Gunawardena J."/>
            <person name="Chu W."/>
            <person name="Stover N.A."/>
            <person name="Gregory B.D."/>
            <person name="Nowacki M."/>
            <person name="Derisi J."/>
            <person name="Roy S.W."/>
            <person name="Marshall W.F."/>
            <person name="Sood P."/>
        </authorList>
    </citation>
    <scope>NUCLEOTIDE SEQUENCE [LARGE SCALE GENOMIC DNA]</scope>
    <source>
        <strain evidence="12">WM001</strain>
    </source>
</reference>
<evidence type="ECO:0000313" key="13">
    <source>
        <dbReference type="Proteomes" id="UP000187209"/>
    </source>
</evidence>
<dbReference type="GO" id="GO:0005737">
    <property type="term" value="C:cytoplasm"/>
    <property type="evidence" value="ECO:0007669"/>
    <property type="project" value="UniProtKB-ARBA"/>
</dbReference>
<evidence type="ECO:0008006" key="14">
    <source>
        <dbReference type="Google" id="ProtNLM"/>
    </source>
</evidence>
<dbReference type="SUPFAM" id="SSF58038">
    <property type="entry name" value="SNARE fusion complex"/>
    <property type="match status" value="1"/>
</dbReference>
<keyword evidence="8" id="KW-0175">Coiled coil</keyword>
<dbReference type="InterPro" id="IPR010908">
    <property type="entry name" value="Longin_dom"/>
</dbReference>
<dbReference type="InterPro" id="IPR011012">
    <property type="entry name" value="Longin-like_dom_sf"/>
</dbReference>
<evidence type="ECO:0000313" key="12">
    <source>
        <dbReference type="EMBL" id="OMJ76226.1"/>
    </source>
</evidence>
<dbReference type="GO" id="GO:0016020">
    <property type="term" value="C:membrane"/>
    <property type="evidence" value="ECO:0007669"/>
    <property type="project" value="InterPro"/>
</dbReference>
<keyword evidence="13" id="KW-1185">Reference proteome</keyword>
<evidence type="ECO:0000259" key="11">
    <source>
        <dbReference type="PROSITE" id="PS50892"/>
    </source>
</evidence>
<sequence>MAGLIYTLISNQSNAIPLGEISFASGNFQLMALKIVEKCRQDIDTSKSFSYDKYMFHLSNKSGLIVLCMCDANYSNRKAFSFIFSVRDMIFETYGSDLQNAIAFSLKKHFIEEIKQLMIQFNSEEDDKIKIVSKNVDEVKNIMVQNLEKIIERGEKIELLVSKADELETNARMFKKKAVEVKRVFCWKNWKITMIVVFILIVIVGLIVFLALGIKID</sequence>
<proteinExistence type="inferred from homology"/>
<comment type="similarity">
    <text evidence="1">Belongs to the synaptobrevin family.</text>
</comment>
<keyword evidence="6 9" id="KW-0472">Membrane</keyword>
<dbReference type="GO" id="GO:0012505">
    <property type="term" value="C:endomembrane system"/>
    <property type="evidence" value="ECO:0007669"/>
    <property type="project" value="UniProtKB-SubCell"/>
</dbReference>
<organism evidence="12 13">
    <name type="scientific">Stentor coeruleus</name>
    <dbReference type="NCBI Taxonomy" id="5963"/>
    <lineage>
        <taxon>Eukaryota</taxon>
        <taxon>Sar</taxon>
        <taxon>Alveolata</taxon>
        <taxon>Ciliophora</taxon>
        <taxon>Postciliodesmatophora</taxon>
        <taxon>Heterotrichea</taxon>
        <taxon>Heterotrichida</taxon>
        <taxon>Stentoridae</taxon>
        <taxon>Stentor</taxon>
    </lineage>
</organism>
<dbReference type="SMART" id="SM01270">
    <property type="entry name" value="Longin"/>
    <property type="match status" value="1"/>
</dbReference>
<protein>
    <recommendedName>
        <fullName evidence="14">V-SNARE coiled-coil homology domain-containing protein</fullName>
    </recommendedName>
</protein>
<evidence type="ECO:0000256" key="5">
    <source>
        <dbReference type="ARBA" id="ARBA00022989"/>
    </source>
</evidence>
<comment type="caution">
    <text evidence="12">The sequence shown here is derived from an EMBL/GenBank/DDBJ whole genome shotgun (WGS) entry which is preliminary data.</text>
</comment>
<evidence type="ECO:0000256" key="7">
    <source>
        <dbReference type="ARBA" id="ARBA00046280"/>
    </source>
</evidence>
<dbReference type="CDD" id="cd15843">
    <property type="entry name" value="R-SNARE"/>
    <property type="match status" value="1"/>
</dbReference>
<dbReference type="InterPro" id="IPR042855">
    <property type="entry name" value="V_SNARE_CC"/>
</dbReference>
<evidence type="ECO:0000256" key="9">
    <source>
        <dbReference type="SAM" id="Phobius"/>
    </source>
</evidence>
<keyword evidence="5 9" id="KW-1133">Transmembrane helix</keyword>
<dbReference type="PANTHER" id="PTHR21136">
    <property type="entry name" value="SNARE PROTEINS"/>
    <property type="match status" value="1"/>
</dbReference>
<dbReference type="OrthoDB" id="312685at2759"/>
<keyword evidence="4" id="KW-0653">Protein transport</keyword>
<dbReference type="Gene3D" id="1.20.5.110">
    <property type="match status" value="1"/>
</dbReference>
<keyword evidence="2" id="KW-0813">Transport</keyword>
<evidence type="ECO:0000256" key="3">
    <source>
        <dbReference type="ARBA" id="ARBA00022692"/>
    </source>
</evidence>
<gene>
    <name evidence="12" type="ORF">SteCoe_24445</name>
</gene>
<evidence type="ECO:0000256" key="1">
    <source>
        <dbReference type="ARBA" id="ARBA00008025"/>
    </source>
</evidence>
<dbReference type="AlphaFoldDB" id="A0A1R2BHH5"/>
<dbReference type="FunFam" id="1.20.5.110:FF:000004">
    <property type="entry name" value="Vesicle-associated membrane protein 7"/>
    <property type="match status" value="1"/>
</dbReference>
<dbReference type="InterPro" id="IPR001388">
    <property type="entry name" value="Synaptobrevin-like"/>
</dbReference>
<evidence type="ECO:0000256" key="2">
    <source>
        <dbReference type="ARBA" id="ARBA00022448"/>
    </source>
</evidence>
<comment type="subcellular location">
    <subcellularLocation>
        <location evidence="7">Endomembrane system</location>
        <topology evidence="7">Single-pass type IV membrane protein</topology>
    </subcellularLocation>
</comment>
<dbReference type="GO" id="GO:0016192">
    <property type="term" value="P:vesicle-mediated transport"/>
    <property type="evidence" value="ECO:0007669"/>
    <property type="project" value="InterPro"/>
</dbReference>
<name>A0A1R2BHH5_9CILI</name>
<dbReference type="InterPro" id="IPR051097">
    <property type="entry name" value="Synaptobrevin-like_transport"/>
</dbReference>
<dbReference type="Pfam" id="PF00957">
    <property type="entry name" value="Synaptobrevin"/>
    <property type="match status" value="1"/>
</dbReference>
<feature type="domain" description="V-SNARE coiled-coil homology" evidence="11">
    <location>
        <begin position="128"/>
        <end position="188"/>
    </location>
</feature>
<dbReference type="PROSITE" id="PS50892">
    <property type="entry name" value="V_SNARE"/>
    <property type="match status" value="1"/>
</dbReference>
<evidence type="ECO:0000256" key="8">
    <source>
        <dbReference type="PROSITE-ProRule" id="PRU00290"/>
    </source>
</evidence>
<dbReference type="PANTHER" id="PTHR21136:SF168">
    <property type="entry name" value="VESICLE-ASSOCIATED MEMBRANE PROTEIN 9"/>
    <property type="match status" value="1"/>
</dbReference>
<dbReference type="GO" id="GO:0015031">
    <property type="term" value="P:protein transport"/>
    <property type="evidence" value="ECO:0007669"/>
    <property type="project" value="UniProtKB-KW"/>
</dbReference>
<evidence type="ECO:0000256" key="4">
    <source>
        <dbReference type="ARBA" id="ARBA00022927"/>
    </source>
</evidence>